<name>A0ABS6V710_9SPHN</name>
<feature type="transmembrane region" description="Helical" evidence="1">
    <location>
        <begin position="144"/>
        <end position="163"/>
    </location>
</feature>
<dbReference type="Pfam" id="PF00563">
    <property type="entry name" value="EAL"/>
    <property type="match status" value="1"/>
</dbReference>
<accession>A0ABS6V710</accession>
<evidence type="ECO:0000313" key="5">
    <source>
        <dbReference type="Proteomes" id="UP000698028"/>
    </source>
</evidence>
<dbReference type="SMART" id="SM00052">
    <property type="entry name" value="EAL"/>
    <property type="match status" value="1"/>
</dbReference>
<dbReference type="PANTHER" id="PTHR44757">
    <property type="entry name" value="DIGUANYLATE CYCLASE DGCP"/>
    <property type="match status" value="1"/>
</dbReference>
<gene>
    <name evidence="4" type="ORF">KTQ36_08660</name>
</gene>
<feature type="domain" description="EAL" evidence="2">
    <location>
        <begin position="506"/>
        <end position="757"/>
    </location>
</feature>
<comment type="caution">
    <text evidence="4">The sequence shown here is derived from an EMBL/GenBank/DDBJ whole genome shotgun (WGS) entry which is preliminary data.</text>
</comment>
<dbReference type="PROSITE" id="PS50883">
    <property type="entry name" value="EAL"/>
    <property type="match status" value="1"/>
</dbReference>
<keyword evidence="1" id="KW-0812">Transmembrane</keyword>
<keyword evidence="5" id="KW-1185">Reference proteome</keyword>
<dbReference type="Pfam" id="PF00990">
    <property type="entry name" value="GGDEF"/>
    <property type="match status" value="1"/>
</dbReference>
<feature type="transmembrane region" description="Helical" evidence="1">
    <location>
        <begin position="169"/>
        <end position="190"/>
    </location>
</feature>
<feature type="transmembrane region" description="Helical" evidence="1">
    <location>
        <begin position="54"/>
        <end position="71"/>
    </location>
</feature>
<dbReference type="EMBL" id="JAHVAH010000001">
    <property type="protein sequence ID" value="MBW0145363.1"/>
    <property type="molecule type" value="Genomic_DNA"/>
</dbReference>
<protein>
    <submittedName>
        <fullName evidence="4">EAL domain-containing protein</fullName>
    </submittedName>
</protein>
<keyword evidence="1" id="KW-0472">Membrane</keyword>
<evidence type="ECO:0000256" key="1">
    <source>
        <dbReference type="SAM" id="Phobius"/>
    </source>
</evidence>
<dbReference type="RefSeq" id="WP_218633276.1">
    <property type="nucleotide sequence ID" value="NZ_JAHVAH010000001.1"/>
</dbReference>
<keyword evidence="1" id="KW-1133">Transmembrane helix</keyword>
<dbReference type="Proteomes" id="UP000698028">
    <property type="component" value="Unassembled WGS sequence"/>
</dbReference>
<dbReference type="SMART" id="SM00267">
    <property type="entry name" value="GGDEF"/>
    <property type="match status" value="1"/>
</dbReference>
<proteinExistence type="predicted"/>
<evidence type="ECO:0000259" key="2">
    <source>
        <dbReference type="PROSITE" id="PS50883"/>
    </source>
</evidence>
<feature type="transmembrane region" description="Helical" evidence="1">
    <location>
        <begin position="29"/>
        <end position="48"/>
    </location>
</feature>
<dbReference type="Pfam" id="PF08448">
    <property type="entry name" value="PAS_4"/>
    <property type="match status" value="1"/>
</dbReference>
<evidence type="ECO:0000313" key="4">
    <source>
        <dbReference type="EMBL" id="MBW0145363.1"/>
    </source>
</evidence>
<dbReference type="InterPro" id="IPR052155">
    <property type="entry name" value="Biofilm_reg_signaling"/>
</dbReference>
<reference evidence="4 5" key="1">
    <citation type="submission" date="2021-07" db="EMBL/GenBank/DDBJ databases">
        <title>The draft genome sequence of Sphingomicrobium sp. B8.</title>
        <authorList>
            <person name="Mu L."/>
        </authorList>
    </citation>
    <scope>NUCLEOTIDE SEQUENCE [LARGE SCALE GENOMIC DNA]</scope>
    <source>
        <strain evidence="4 5">B8</strain>
    </source>
</reference>
<dbReference type="CDD" id="cd01949">
    <property type="entry name" value="GGDEF"/>
    <property type="match status" value="1"/>
</dbReference>
<feature type="transmembrane region" description="Helical" evidence="1">
    <location>
        <begin position="92"/>
        <end position="110"/>
    </location>
</feature>
<dbReference type="InterPro" id="IPR000160">
    <property type="entry name" value="GGDEF_dom"/>
</dbReference>
<dbReference type="NCBIfam" id="TIGR00254">
    <property type="entry name" value="GGDEF"/>
    <property type="match status" value="1"/>
</dbReference>
<feature type="domain" description="GGDEF" evidence="3">
    <location>
        <begin position="364"/>
        <end position="497"/>
    </location>
</feature>
<organism evidence="4 5">
    <name type="scientific">Sphingomicrobium clamense</name>
    <dbReference type="NCBI Taxonomy" id="2851013"/>
    <lineage>
        <taxon>Bacteria</taxon>
        <taxon>Pseudomonadati</taxon>
        <taxon>Pseudomonadota</taxon>
        <taxon>Alphaproteobacteria</taxon>
        <taxon>Sphingomonadales</taxon>
        <taxon>Sphingomonadaceae</taxon>
        <taxon>Sphingomicrobium</taxon>
    </lineage>
</organism>
<dbReference type="PANTHER" id="PTHR44757:SF2">
    <property type="entry name" value="BIOFILM ARCHITECTURE MAINTENANCE PROTEIN MBAA"/>
    <property type="match status" value="1"/>
</dbReference>
<evidence type="ECO:0000259" key="3">
    <source>
        <dbReference type="PROSITE" id="PS50887"/>
    </source>
</evidence>
<dbReference type="CDD" id="cd01948">
    <property type="entry name" value="EAL"/>
    <property type="match status" value="1"/>
</dbReference>
<dbReference type="InterPro" id="IPR013656">
    <property type="entry name" value="PAS_4"/>
</dbReference>
<dbReference type="PROSITE" id="PS50887">
    <property type="entry name" value="GGDEF"/>
    <property type="match status" value="1"/>
</dbReference>
<dbReference type="InterPro" id="IPR001633">
    <property type="entry name" value="EAL_dom"/>
</dbReference>
<sequence length="764" mass="83013">MLSLRRPHDLLGRAVHRAQIRTMIRTMPLTLALHSFAALFLTVSLWNQVPRVELVAWLAFGTIVALSRAIRAARLRADPDYAREHPTSFTRITVSIGLISFFWWVPPLFWADDVGLMGLLAMAAIYAGLLSGGPLTFTAIPPAALVYLTSILTAALILCFKIASLPLAALASVYTAGLIWAVLANARALIAHVGNRYQLQEAADIVDLLREFGAAGSGGIWETDADLNITHISPELAEAAAFDVTRTVGKPVRWLLDPHEKIVDVSSGMQSLFDHFEREIPFHDIAVPSPDSGQWWAFSGRPSYDEDGHLVGWRGVGTDITQVRLFGSDSVRAARSDPLTGIANRLLVRELLEEALLGLINKQESCALLLVDLDRFKLINDTMGHAIGDQLLCIVAQRLERIVGEGGKVGRLGGDEFAVIWTGPVDRDTLSALADKISVELAESVNIGAANLHVGATIGIAIGGVHGHSEDELMPSADLALYRAKAAGRGGHAFFEPAMRKAAEDHRLLENEVRKALQTNAMRLAYQPIVTARGRRLVAREALLRWRHPVRGDIAPHVFIPVIEDSGLIHQIGDWVIHEACAEAAHWEDEVHVAVNISAAQLPGDRLADTVLDALNRSGLDPKRLELEVTETVFLGEDADTLASLERLRELGVRLVLDDFGQGYSSFGYLSRAHFSKIKIDQNFVRQASAGDRNSLAIIQGILALANGLGVETTAEGVETAEQAGLMRNLGIDQLQGFLYGRPEFVEPGTNAIGDARFEAANAS</sequence>